<accession>A0A6L8MG71</accession>
<proteinExistence type="predicted"/>
<dbReference type="RefSeq" id="WP_161018126.1">
    <property type="nucleotide sequence ID" value="NZ_WWCP01000001.1"/>
</dbReference>
<dbReference type="Proteomes" id="UP000474565">
    <property type="component" value="Unassembled WGS sequence"/>
</dbReference>
<protein>
    <submittedName>
        <fullName evidence="1">Uncharacterized protein</fullName>
    </submittedName>
</protein>
<dbReference type="EMBL" id="WWCP01000001">
    <property type="protein sequence ID" value="MYM80782.1"/>
    <property type="molecule type" value="Genomic_DNA"/>
</dbReference>
<comment type="caution">
    <text evidence="1">The sequence shown here is derived from an EMBL/GenBank/DDBJ whole genome shotgun (WGS) entry which is preliminary data.</text>
</comment>
<evidence type="ECO:0000313" key="2">
    <source>
        <dbReference type="Proteomes" id="UP000474565"/>
    </source>
</evidence>
<sequence length="66" mass="7519">MNQFKTSNHHCATAQKRITVTRQTFRIDAGIGSDQVFTQHEYECSNGSNCTYRMGEKCGVFRLNNS</sequence>
<evidence type="ECO:0000313" key="1">
    <source>
        <dbReference type="EMBL" id="MYM80782.1"/>
    </source>
</evidence>
<reference evidence="1 2" key="1">
    <citation type="submission" date="2019-12" db="EMBL/GenBank/DDBJ databases">
        <title>Novel species isolated from a subtropical stream in China.</title>
        <authorList>
            <person name="Lu H."/>
        </authorList>
    </citation>
    <scope>NUCLEOTIDE SEQUENCE [LARGE SCALE GENOMIC DNA]</scope>
    <source>
        <strain evidence="1 2">FT50W</strain>
    </source>
</reference>
<name>A0A6L8MG71_9BURK</name>
<dbReference type="AlphaFoldDB" id="A0A6L8MG71"/>
<gene>
    <name evidence="1" type="ORF">GTP44_02250</name>
</gene>
<organism evidence="1 2">
    <name type="scientific">Duganella lactea</name>
    <dbReference type="NCBI Taxonomy" id="2692173"/>
    <lineage>
        <taxon>Bacteria</taxon>
        <taxon>Pseudomonadati</taxon>
        <taxon>Pseudomonadota</taxon>
        <taxon>Betaproteobacteria</taxon>
        <taxon>Burkholderiales</taxon>
        <taxon>Oxalobacteraceae</taxon>
        <taxon>Telluria group</taxon>
        <taxon>Duganella</taxon>
    </lineage>
</organism>